<dbReference type="CDD" id="cd00201">
    <property type="entry name" value="WW"/>
    <property type="match status" value="1"/>
</dbReference>
<sequence>MSTDTNAGQASTSAPWDSPAQAQTASTEASTRPSASGAAASPGHSARTVTGVSEVTTSAASSNVPATAGSAKRGATAPGPLLDRADVASDQNIFRPNGEIVFPRSDGDPEYGPPNTALPKATDSEVNYYHSWGDRATGERDWGSKIGSFLAQEFGLPAKPPQGTKWFIGRFPKHYEMTEQRKGLQVSPRTDPYLFGSKAHRFRSAVESHAHFILLLLDPTMDPRNCSCKYCKSKGTEPKTSASYMPKGPKATKAAAPRTSKGNDRKGATGKRQSVGAPKPNEAYIRTRRLVKRDHLPGVPIHSAPEREAELARGTPQRGQREGFRAGEMCWAALPEPVEAPNKDPTTRVTHLIVTIDRKDFDVNVAPDVGEVPGSFDLTGRVSHAPAYLVKVLGTNEFARVKEEDLIPLLAFNVVGELTQWLKVDPAELPWLEDELPPPLHLFPDPNAMPATIETRPNFVTIVSAFAHGLRIASLIRSTFTPTDSFKRDSWGFPAPTTHRVSNVPDTSKERSGAQNGANQNGEGGSPAAGAGDAAPGGDVPTAPHQSVPEVDNNLYYQGVLFGPERIWVGDTVRLNLSAAQIKKLLHDMGPNEKMPGVSSNVNVPFVMRIKAIFTPGKKKVKLSAAEVNAAAEEEERAAAQGIRDNSAAADDAGEEPTEYRIAGDLYQVMEEEEAKKLQLESHMAPTSTLGPVARSTYVIPVRPFLVELPSKLPPSGILPEGFTLQRVNQGSIEVECPLSQIAGRLWTSYAPSEPHPRKVLEQREVPLQAPSREATAPYTVSLSLAGLLPGHLKTVAAETPKMDRDQAVRECEETARILLRNYIKNEWNLGRAADDDEEANSESNGEGNGSVEKRKRGRPSGRKSSTTDAEGARSSSKGAGHTSASGTPAAKKARKSAASDISGSPSTSTPIAKPKKKSAASAASALADREESPPLPPGWIKKVSRKGQGTYYANPELRKVSWERP</sequence>
<dbReference type="GO" id="GO:0033553">
    <property type="term" value="C:rDNA heterochromatin"/>
    <property type="evidence" value="ECO:0007669"/>
    <property type="project" value="TreeGrafter"/>
</dbReference>
<dbReference type="PANTHER" id="PTHR38046">
    <property type="entry name" value="CRYPTIC LOCI REGULATOR 2"/>
    <property type="match status" value="1"/>
</dbReference>
<reference evidence="4" key="1">
    <citation type="submission" date="2014-09" db="EMBL/GenBank/DDBJ databases">
        <authorList>
            <person name="Sharma Rahul"/>
            <person name="Thines Marco"/>
        </authorList>
    </citation>
    <scope>NUCLEOTIDE SEQUENCE [LARGE SCALE GENOMIC DNA]</scope>
</reference>
<dbReference type="Pfam" id="PF10383">
    <property type="entry name" value="Clr2"/>
    <property type="match status" value="1"/>
</dbReference>
<dbReference type="Pfam" id="PF16761">
    <property type="entry name" value="Clr2_transil"/>
    <property type="match status" value="1"/>
</dbReference>
<evidence type="ECO:0000313" key="4">
    <source>
        <dbReference type="Proteomes" id="UP000054845"/>
    </source>
</evidence>
<protein>
    <recommendedName>
        <fullName evidence="2">WW domain-containing protein</fullName>
    </recommendedName>
</protein>
<feature type="region of interest" description="Disordered" evidence="1">
    <location>
        <begin position="232"/>
        <end position="281"/>
    </location>
</feature>
<dbReference type="GO" id="GO:0030466">
    <property type="term" value="P:silent mating-type cassette heterochromatin formation"/>
    <property type="evidence" value="ECO:0007669"/>
    <property type="project" value="TreeGrafter"/>
</dbReference>
<organism evidence="3 4">
    <name type="scientific">Ceraceosorus bombacis</name>
    <dbReference type="NCBI Taxonomy" id="401625"/>
    <lineage>
        <taxon>Eukaryota</taxon>
        <taxon>Fungi</taxon>
        <taxon>Dikarya</taxon>
        <taxon>Basidiomycota</taxon>
        <taxon>Ustilaginomycotina</taxon>
        <taxon>Exobasidiomycetes</taxon>
        <taxon>Ceraceosorales</taxon>
        <taxon>Ceraceosoraceae</taxon>
        <taxon>Ceraceosorus</taxon>
    </lineage>
</organism>
<dbReference type="InterPro" id="IPR001202">
    <property type="entry name" value="WW_dom"/>
</dbReference>
<evidence type="ECO:0000313" key="3">
    <source>
        <dbReference type="EMBL" id="CEH17317.1"/>
    </source>
</evidence>
<proteinExistence type="predicted"/>
<dbReference type="EMBL" id="CCYA01000254">
    <property type="protein sequence ID" value="CEH17317.1"/>
    <property type="molecule type" value="Genomic_DNA"/>
</dbReference>
<evidence type="ECO:0000256" key="1">
    <source>
        <dbReference type="SAM" id="MobiDB-lite"/>
    </source>
</evidence>
<dbReference type="PROSITE" id="PS50020">
    <property type="entry name" value="WW_DOMAIN_2"/>
    <property type="match status" value="1"/>
</dbReference>
<feature type="compositionally biased region" description="Polar residues" evidence="1">
    <location>
        <begin position="874"/>
        <end position="887"/>
    </location>
</feature>
<feature type="compositionally biased region" description="Low complexity" evidence="1">
    <location>
        <begin position="897"/>
        <end position="913"/>
    </location>
</feature>
<dbReference type="GO" id="GO:0031934">
    <property type="term" value="C:mating-type region heterochromatin"/>
    <property type="evidence" value="ECO:0007669"/>
    <property type="project" value="TreeGrafter"/>
</dbReference>
<dbReference type="Proteomes" id="UP000054845">
    <property type="component" value="Unassembled WGS sequence"/>
</dbReference>
<keyword evidence="4" id="KW-1185">Reference proteome</keyword>
<dbReference type="STRING" id="401625.A0A0P1BLX0"/>
<dbReference type="InterPro" id="IPR031915">
    <property type="entry name" value="Clr2_N"/>
</dbReference>
<name>A0A0P1BLX0_9BASI</name>
<dbReference type="PANTHER" id="PTHR38046:SF1">
    <property type="entry name" value="CRYPTIC LOCI REGULATOR 2"/>
    <property type="match status" value="1"/>
</dbReference>
<feature type="compositionally biased region" description="Low complexity" evidence="1">
    <location>
        <begin position="528"/>
        <end position="544"/>
    </location>
</feature>
<dbReference type="SUPFAM" id="SSF51045">
    <property type="entry name" value="WW domain"/>
    <property type="match status" value="1"/>
</dbReference>
<dbReference type="InterPro" id="IPR036020">
    <property type="entry name" value="WW_dom_sf"/>
</dbReference>
<accession>A0A0P1BLX0</accession>
<feature type="compositionally biased region" description="Polar residues" evidence="1">
    <location>
        <begin position="48"/>
        <end position="65"/>
    </location>
</feature>
<dbReference type="Gene3D" id="2.20.70.10">
    <property type="match status" value="1"/>
</dbReference>
<feature type="compositionally biased region" description="Low complexity" evidence="1">
    <location>
        <begin position="246"/>
        <end position="257"/>
    </location>
</feature>
<feature type="region of interest" description="Disordered" evidence="1">
    <location>
        <begin position="1"/>
        <end position="82"/>
    </location>
</feature>
<dbReference type="InterPro" id="IPR038986">
    <property type="entry name" value="Clr2"/>
</dbReference>
<dbReference type="AlphaFoldDB" id="A0A0P1BLX0"/>
<dbReference type="Pfam" id="PF00397">
    <property type="entry name" value="WW"/>
    <property type="match status" value="1"/>
</dbReference>
<dbReference type="InterPro" id="IPR018839">
    <property type="entry name" value="Tscrpt-silencing_Clr2_C"/>
</dbReference>
<feature type="region of interest" description="Disordered" evidence="1">
    <location>
        <begin position="835"/>
        <end position="966"/>
    </location>
</feature>
<dbReference type="OrthoDB" id="2421327at2759"/>
<dbReference type="GO" id="GO:0070824">
    <property type="term" value="C:SHREC complex"/>
    <property type="evidence" value="ECO:0007669"/>
    <property type="project" value="InterPro"/>
</dbReference>
<evidence type="ECO:0000259" key="2">
    <source>
        <dbReference type="PROSITE" id="PS50020"/>
    </source>
</evidence>
<feature type="domain" description="WW" evidence="2">
    <location>
        <begin position="934"/>
        <end position="966"/>
    </location>
</feature>
<feature type="compositionally biased region" description="Basic and acidic residues" evidence="1">
    <location>
        <begin position="957"/>
        <end position="966"/>
    </location>
</feature>
<feature type="compositionally biased region" description="Polar residues" evidence="1">
    <location>
        <begin position="1"/>
        <end position="15"/>
    </location>
</feature>
<feature type="region of interest" description="Disordered" evidence="1">
    <location>
        <begin position="487"/>
        <end position="549"/>
    </location>
</feature>
<feature type="compositionally biased region" description="Low complexity" evidence="1">
    <location>
        <begin position="20"/>
        <end position="47"/>
    </location>
</feature>